<dbReference type="SUPFAM" id="SSF53335">
    <property type="entry name" value="S-adenosyl-L-methionine-dependent methyltransferases"/>
    <property type="match status" value="1"/>
</dbReference>
<dbReference type="Gene3D" id="3.40.50.150">
    <property type="entry name" value="Vaccinia Virus protein VP39"/>
    <property type="match status" value="1"/>
</dbReference>
<dbReference type="AlphaFoldDB" id="A0A1Y3BMJ3"/>
<comment type="caution">
    <text evidence="2">The sequence shown here is derived from an EMBL/GenBank/DDBJ whole genome shotgun (WGS) entry which is preliminary data.</text>
</comment>
<keyword evidence="3" id="KW-1185">Reference proteome</keyword>
<dbReference type="Pfam" id="PF08241">
    <property type="entry name" value="Methyltransf_11"/>
    <property type="match status" value="1"/>
</dbReference>
<accession>A0A1Y3BMJ3</accession>
<evidence type="ECO:0000313" key="3">
    <source>
        <dbReference type="Proteomes" id="UP000194236"/>
    </source>
</evidence>
<evidence type="ECO:0000313" key="2">
    <source>
        <dbReference type="EMBL" id="OTF82191.1"/>
    </source>
</evidence>
<dbReference type="InterPro" id="IPR029063">
    <property type="entry name" value="SAM-dependent_MTases_sf"/>
</dbReference>
<evidence type="ECO:0000259" key="1">
    <source>
        <dbReference type="Pfam" id="PF08241"/>
    </source>
</evidence>
<dbReference type="OrthoDB" id="10039245at2759"/>
<dbReference type="EMBL" id="MUJZ01009777">
    <property type="protein sequence ID" value="OTF82191.1"/>
    <property type="molecule type" value="Genomic_DNA"/>
</dbReference>
<protein>
    <recommendedName>
        <fullName evidence="1">Methyltransferase type 11 domain-containing protein</fullName>
    </recommendedName>
</protein>
<proteinExistence type="predicted"/>
<dbReference type="CDD" id="cd02440">
    <property type="entry name" value="AdoMet_MTases"/>
    <property type="match status" value="1"/>
</dbReference>
<gene>
    <name evidence="2" type="ORF">BLA29_010537</name>
</gene>
<dbReference type="Proteomes" id="UP000194236">
    <property type="component" value="Unassembled WGS sequence"/>
</dbReference>
<feature type="domain" description="Methyltransferase type 11" evidence="1">
    <location>
        <begin position="31"/>
        <end position="121"/>
    </location>
</feature>
<dbReference type="InterPro" id="IPR013216">
    <property type="entry name" value="Methyltransf_11"/>
</dbReference>
<organism evidence="2 3">
    <name type="scientific">Euroglyphus maynei</name>
    <name type="common">Mayne's house dust mite</name>
    <dbReference type="NCBI Taxonomy" id="6958"/>
    <lineage>
        <taxon>Eukaryota</taxon>
        <taxon>Metazoa</taxon>
        <taxon>Ecdysozoa</taxon>
        <taxon>Arthropoda</taxon>
        <taxon>Chelicerata</taxon>
        <taxon>Arachnida</taxon>
        <taxon>Acari</taxon>
        <taxon>Acariformes</taxon>
        <taxon>Sarcoptiformes</taxon>
        <taxon>Astigmata</taxon>
        <taxon>Psoroptidia</taxon>
        <taxon>Analgoidea</taxon>
        <taxon>Pyroglyphidae</taxon>
        <taxon>Pyroglyphinae</taxon>
        <taxon>Euroglyphus</taxon>
    </lineage>
</organism>
<dbReference type="GO" id="GO:0008757">
    <property type="term" value="F:S-adenosylmethionine-dependent methyltransferase activity"/>
    <property type="evidence" value="ECO:0007669"/>
    <property type="project" value="InterPro"/>
</dbReference>
<reference evidence="2 3" key="1">
    <citation type="submission" date="2017-03" db="EMBL/GenBank/DDBJ databases">
        <title>Genome Survey of Euroglyphus maynei.</title>
        <authorList>
            <person name="Arlian L.G."/>
            <person name="Morgan M.S."/>
            <person name="Rider S.D."/>
        </authorList>
    </citation>
    <scope>NUCLEOTIDE SEQUENCE [LARGE SCALE GENOMIC DNA]</scope>
    <source>
        <strain evidence="2">Arlian Lab</strain>
        <tissue evidence="2">Whole body</tissue>
    </source>
</reference>
<sequence>MQDIKEMEYNGAMIAAKHFLQMNFEKDSKILDIGAGTGIIGEILQQNGYENIDALDCNDEMLKILEEKCCYRNIIRSIVTPDIKLPINDHQYDIVIMAGVFCPGHIDYRSLEQIIRITKSGICFCCCCCRCHN</sequence>
<name>A0A1Y3BMJ3_EURMA</name>